<dbReference type="EMBL" id="JAMZIH010007495">
    <property type="protein sequence ID" value="KAJ1673021.1"/>
    <property type="molecule type" value="Genomic_DNA"/>
</dbReference>
<feature type="non-terminal residue" evidence="1">
    <location>
        <position position="1"/>
    </location>
</feature>
<dbReference type="Proteomes" id="UP001145114">
    <property type="component" value="Unassembled WGS sequence"/>
</dbReference>
<gene>
    <name evidence="1" type="primary">PHO80</name>
    <name evidence="1" type="ORF">EV182_006039</name>
</gene>
<evidence type="ECO:0000313" key="2">
    <source>
        <dbReference type="Proteomes" id="UP001145114"/>
    </source>
</evidence>
<accession>A0ACC1HBL9</accession>
<comment type="caution">
    <text evidence="1">The sequence shown here is derived from an EMBL/GenBank/DDBJ whole genome shotgun (WGS) entry which is preliminary data.</text>
</comment>
<reference evidence="1" key="1">
    <citation type="submission" date="2022-06" db="EMBL/GenBank/DDBJ databases">
        <title>Phylogenomic reconstructions and comparative analyses of Kickxellomycotina fungi.</title>
        <authorList>
            <person name="Reynolds N.K."/>
            <person name="Stajich J.E."/>
            <person name="Barry K."/>
            <person name="Grigoriev I.V."/>
            <person name="Crous P."/>
            <person name="Smith M.E."/>
        </authorList>
    </citation>
    <scope>NUCLEOTIDE SEQUENCE</scope>
    <source>
        <strain evidence="1">RSA 2271</strain>
    </source>
</reference>
<name>A0ACC1HBL9_9FUNG</name>
<evidence type="ECO:0000313" key="1">
    <source>
        <dbReference type="EMBL" id="KAJ1673021.1"/>
    </source>
</evidence>
<proteinExistence type="predicted"/>
<sequence>IPVLDYIQRIIKYTNLEPACLLILLIYVDRVCERNKLFTISSLTVHRFIIAAITVGCKSLCDVYFTNAHYAKVGGISTRELNSLEV</sequence>
<protein>
    <submittedName>
        <fullName evidence="1">Pho80p cyclin</fullName>
    </submittedName>
</protein>
<organism evidence="1 2">
    <name type="scientific">Spiromyces aspiralis</name>
    <dbReference type="NCBI Taxonomy" id="68401"/>
    <lineage>
        <taxon>Eukaryota</taxon>
        <taxon>Fungi</taxon>
        <taxon>Fungi incertae sedis</taxon>
        <taxon>Zoopagomycota</taxon>
        <taxon>Kickxellomycotina</taxon>
        <taxon>Kickxellomycetes</taxon>
        <taxon>Kickxellales</taxon>
        <taxon>Kickxellaceae</taxon>
        <taxon>Spiromyces</taxon>
    </lineage>
</organism>
<feature type="non-terminal residue" evidence="1">
    <location>
        <position position="86"/>
    </location>
</feature>
<keyword evidence="2" id="KW-1185">Reference proteome</keyword>